<feature type="region of interest" description="Disordered" evidence="7">
    <location>
        <begin position="152"/>
        <end position="209"/>
    </location>
</feature>
<evidence type="ECO:0000256" key="4">
    <source>
        <dbReference type="ARBA" id="ARBA00022448"/>
    </source>
</evidence>
<evidence type="ECO:0000313" key="9">
    <source>
        <dbReference type="EMBL" id="ORZ18695.1"/>
    </source>
</evidence>
<dbReference type="Proteomes" id="UP000193560">
    <property type="component" value="Unassembled WGS sequence"/>
</dbReference>
<reference evidence="9 10" key="1">
    <citation type="submission" date="2016-07" db="EMBL/GenBank/DDBJ databases">
        <title>Pervasive Adenine N6-methylation of Active Genes in Fungi.</title>
        <authorList>
            <consortium name="DOE Joint Genome Institute"/>
            <person name="Mondo S.J."/>
            <person name="Dannebaum R.O."/>
            <person name="Kuo R.C."/>
            <person name="Labutti K."/>
            <person name="Haridas S."/>
            <person name="Kuo A."/>
            <person name="Salamov A."/>
            <person name="Ahrendt S.R."/>
            <person name="Lipzen A."/>
            <person name="Sullivan W."/>
            <person name="Andreopoulos W.B."/>
            <person name="Clum A."/>
            <person name="Lindquist E."/>
            <person name="Daum C."/>
            <person name="Ramamoorthy G.K."/>
            <person name="Gryganskyi A."/>
            <person name="Culley D."/>
            <person name="Magnuson J.K."/>
            <person name="James T.Y."/>
            <person name="O'Malley M.A."/>
            <person name="Stajich J.E."/>
            <person name="Spatafora J.W."/>
            <person name="Visel A."/>
            <person name="Grigoriev I.V."/>
        </authorList>
    </citation>
    <scope>NUCLEOTIDE SEQUENCE [LARGE SCALE GENOMIC DNA]</scope>
    <source>
        <strain evidence="9 10">NRRL 1336</strain>
    </source>
</reference>
<feature type="compositionally biased region" description="Low complexity" evidence="7">
    <location>
        <begin position="445"/>
        <end position="466"/>
    </location>
</feature>
<keyword evidence="5" id="KW-0653">Protein transport</keyword>
<keyword evidence="10" id="KW-1185">Reference proteome</keyword>
<dbReference type="EMBL" id="MCGE01000008">
    <property type="protein sequence ID" value="ORZ18695.1"/>
    <property type="molecule type" value="Genomic_DNA"/>
</dbReference>
<feature type="region of interest" description="Disordered" evidence="7">
    <location>
        <begin position="86"/>
        <end position="140"/>
    </location>
</feature>
<dbReference type="Gene3D" id="1.10.10.2570">
    <property type="match status" value="1"/>
</dbReference>
<feature type="compositionally biased region" description="Low complexity" evidence="7">
    <location>
        <begin position="403"/>
        <end position="416"/>
    </location>
</feature>
<feature type="compositionally biased region" description="Low complexity" evidence="7">
    <location>
        <begin position="198"/>
        <end position="209"/>
    </location>
</feature>
<feature type="compositionally biased region" description="Polar residues" evidence="7">
    <location>
        <begin position="166"/>
        <end position="197"/>
    </location>
</feature>
<keyword evidence="6" id="KW-0072">Autophagy</keyword>
<feature type="compositionally biased region" description="Polar residues" evidence="7">
    <location>
        <begin position="481"/>
        <end position="509"/>
    </location>
</feature>
<feature type="region of interest" description="Disordered" evidence="7">
    <location>
        <begin position="244"/>
        <end position="389"/>
    </location>
</feature>
<accession>A0A1X2ILN3</accession>
<feature type="domain" description="Atg29 N-terminal" evidence="8">
    <location>
        <begin position="9"/>
        <end position="58"/>
    </location>
</feature>
<dbReference type="GO" id="GO:0000407">
    <property type="term" value="C:phagophore assembly site"/>
    <property type="evidence" value="ECO:0007669"/>
    <property type="project" value="UniProtKB-SubCell"/>
</dbReference>
<dbReference type="PANTHER" id="PTHR40012:SF1">
    <property type="entry name" value="AUTOPHAGY-RELATED PROTEIN 29"/>
    <property type="match status" value="1"/>
</dbReference>
<dbReference type="GO" id="GO:0000045">
    <property type="term" value="P:autophagosome assembly"/>
    <property type="evidence" value="ECO:0007669"/>
    <property type="project" value="InterPro"/>
</dbReference>
<dbReference type="GO" id="GO:0015031">
    <property type="term" value="P:protein transport"/>
    <property type="evidence" value="ECO:0007669"/>
    <property type="project" value="UniProtKB-KW"/>
</dbReference>
<organism evidence="9 10">
    <name type="scientific">Absidia repens</name>
    <dbReference type="NCBI Taxonomy" id="90262"/>
    <lineage>
        <taxon>Eukaryota</taxon>
        <taxon>Fungi</taxon>
        <taxon>Fungi incertae sedis</taxon>
        <taxon>Mucoromycota</taxon>
        <taxon>Mucoromycotina</taxon>
        <taxon>Mucoromycetes</taxon>
        <taxon>Mucorales</taxon>
        <taxon>Cunninghamellaceae</taxon>
        <taxon>Absidia</taxon>
    </lineage>
</organism>
<evidence type="ECO:0000256" key="1">
    <source>
        <dbReference type="ARBA" id="ARBA00004329"/>
    </source>
</evidence>
<feature type="compositionally biased region" description="Polar residues" evidence="7">
    <location>
        <begin position="417"/>
        <end position="437"/>
    </location>
</feature>
<evidence type="ECO:0000256" key="5">
    <source>
        <dbReference type="ARBA" id="ARBA00022927"/>
    </source>
</evidence>
<feature type="compositionally biased region" description="Polar residues" evidence="7">
    <location>
        <begin position="271"/>
        <end position="294"/>
    </location>
</feature>
<comment type="caution">
    <text evidence="9">The sequence shown here is derived from an EMBL/GenBank/DDBJ whole genome shotgun (WGS) entry which is preliminary data.</text>
</comment>
<comment type="similarity">
    <text evidence="2">Belongs to the ATG29 family.</text>
</comment>
<feature type="compositionally biased region" description="Low complexity" evidence="7">
    <location>
        <begin position="357"/>
        <end position="388"/>
    </location>
</feature>
<feature type="region of interest" description="Disordered" evidence="7">
    <location>
        <begin position="403"/>
        <end position="509"/>
    </location>
</feature>
<dbReference type="InterPro" id="IPR040666">
    <property type="entry name" value="Atg29_N"/>
</dbReference>
<evidence type="ECO:0000259" key="8">
    <source>
        <dbReference type="Pfam" id="PF18388"/>
    </source>
</evidence>
<feature type="compositionally biased region" description="Basic and acidic residues" evidence="7">
    <location>
        <begin position="330"/>
        <end position="340"/>
    </location>
</feature>
<dbReference type="Pfam" id="PF18388">
    <property type="entry name" value="ATG29_N"/>
    <property type="match status" value="1"/>
</dbReference>
<evidence type="ECO:0000256" key="7">
    <source>
        <dbReference type="SAM" id="MobiDB-lite"/>
    </source>
</evidence>
<evidence type="ECO:0000313" key="10">
    <source>
        <dbReference type="Proteomes" id="UP000193560"/>
    </source>
</evidence>
<gene>
    <name evidence="9" type="ORF">BCR42DRAFT_390804</name>
</gene>
<dbReference type="AlphaFoldDB" id="A0A1X2ILN3"/>
<dbReference type="STRING" id="90262.A0A1X2ILN3"/>
<feature type="compositionally biased region" description="Low complexity" evidence="7">
    <location>
        <begin position="103"/>
        <end position="140"/>
    </location>
</feature>
<protein>
    <recommendedName>
        <fullName evidence="3">Autophagy-related protein 29</fullName>
    </recommendedName>
</protein>
<dbReference type="InterPro" id="IPR039362">
    <property type="entry name" value="ATG29_sf"/>
</dbReference>
<feature type="compositionally biased region" description="Polar residues" evidence="7">
    <location>
        <begin position="244"/>
        <end position="261"/>
    </location>
</feature>
<dbReference type="InterPro" id="IPR039113">
    <property type="entry name" value="ATG29"/>
</dbReference>
<dbReference type="PANTHER" id="PTHR40012">
    <property type="entry name" value="AUTOPHAGY-RELATED PROTEIN 29"/>
    <property type="match status" value="1"/>
</dbReference>
<comment type="subcellular location">
    <subcellularLocation>
        <location evidence="1">Preautophagosomal structure</location>
    </subcellularLocation>
</comment>
<name>A0A1X2ILN3_9FUNG</name>
<proteinExistence type="inferred from homology"/>
<evidence type="ECO:0000256" key="3">
    <source>
        <dbReference type="ARBA" id="ARBA00013784"/>
    </source>
</evidence>
<dbReference type="OrthoDB" id="21072at2759"/>
<keyword evidence="4" id="KW-0813">Transport</keyword>
<sequence length="543" mass="59512">MGLEKDVMHVVIKLPFKRPSDFVEPPPVVWTDDMEQQLWKHMNQKHTDWNYIAEQFGVPTSYLVRHAAFMYETQLRGIQQQLRLSEAGKPTAISSSPPPAVMTSTSSSNTQRSSRPSSQRQVQPISSSSSSSRTQQLLRSSTVWKDALEQQNDEYTPTSPPPATTQSVTNTNEPMAGSASSTSLRNSPNSKQTYDQPSTTTHRSITSSSMDIEATAMATAPINRYQQSIHDDSMILSTISNISPRNKSINSGNNLNDTDLTPLSDHEEHSNYASPQQNALYRSSDAHITSQPSDRSIRKDVNHGSNELTSRYYGKEHNEGGLNDMDDNDHDTNDVDHTEEPAFLPSRKMEGSQLLNSLRASSHQSRSALSSPAFSSSKSTSPLSTSQRYSPHTILAASILREPSASPSLPSSSSPLQQETANLSNNTSEQDATQVSMETERQNISEESSNENKSTNSNNDDASDTSSNDKAKMVFGPNLSRVPTTQPSDESNKDANSALNSVGSSFSDLSDYSVTQSAMEDAFMSKLNNGSKMSSLAFSRKDT</sequence>
<evidence type="ECO:0000256" key="2">
    <source>
        <dbReference type="ARBA" id="ARBA00010082"/>
    </source>
</evidence>
<evidence type="ECO:0000256" key="6">
    <source>
        <dbReference type="ARBA" id="ARBA00023006"/>
    </source>
</evidence>